<comment type="caution">
    <text evidence="2">The sequence shown here is derived from an EMBL/GenBank/DDBJ whole genome shotgun (WGS) entry which is preliminary data.</text>
</comment>
<evidence type="ECO:0000256" key="1">
    <source>
        <dbReference type="SAM" id="MobiDB-lite"/>
    </source>
</evidence>
<protein>
    <recommendedName>
        <fullName evidence="4">Nuclear matrix protein</fullName>
    </recommendedName>
</protein>
<accession>A0ABR4AVL2</accession>
<feature type="region of interest" description="Disordered" evidence="1">
    <location>
        <begin position="593"/>
        <end position="644"/>
    </location>
</feature>
<dbReference type="Pfam" id="PF11957">
    <property type="entry name" value="efThoc1"/>
    <property type="match status" value="1"/>
</dbReference>
<sequence length="644" mass="73661">MSSVGIESVDHVTTVFKKLLTRARDIKPTGGIEPALTTQDFEGGIEEIRKHSRGSINLKYAAIETACRNIFYDLLASKSIGDPSFSEVWNLFDILSILSDLEYCEPSLLFWLVEELLDTQTIGGCRIVFDYLDSRRERITAKHFKQKNLVILRSCNELLRRLSRAEDTVFCGRVFIFLFQSFPLGDRSSVNLRGEYHVENITVYEDILPKVDMKVEDGVEVDQKEGNRETEMEIDEDQGKPILEQQKDVAEPMGALAKTVKFDAQNTKSEVRTPDMDTLYPIFWSLQESFSTPTQLFEESNLQKFRNGLDVTMRKFKEVHHDLMARGTTKLPDESKRGVKRKRNGQEDELSSSFNPKYLTSRDLFDLEISDLAFRRHILVQALILVDFLLSLTPKAKKKLEHISNKSVLYNYILSDEHTKWASNMRNDIAIYLQQGPEGKFYYRMVDTVLSRDKNWVHWKAEGCPPIERDSVSAEDFAEAETGARGACANKRLRPMPLGSLDLNFLSEGSDMNVMEKLKDPERYSVPTAESFRRPIADAEFDIDMARTDEEKQQAIDAKASKLWRTLRIASKSKLSLFDKIDDGNKLDALFEPEADEHKERAEVNGTDENQEQSVKEGTPLAMDQEDKPLIENGLERTQESGIK</sequence>
<dbReference type="Proteomes" id="UP001590950">
    <property type="component" value="Unassembled WGS sequence"/>
</dbReference>
<dbReference type="InterPro" id="IPR021861">
    <property type="entry name" value="THO_THOC1"/>
</dbReference>
<reference evidence="2 3" key="1">
    <citation type="submission" date="2024-09" db="EMBL/GenBank/DDBJ databases">
        <title>Rethinking Asexuality: The Enigmatic Case of Functional Sexual Genes in Lepraria (Stereocaulaceae).</title>
        <authorList>
            <person name="Doellman M."/>
            <person name="Sun Y."/>
            <person name="Barcenas-Pena A."/>
            <person name="Lumbsch H.T."/>
            <person name="Grewe F."/>
        </authorList>
    </citation>
    <scope>NUCLEOTIDE SEQUENCE [LARGE SCALE GENOMIC DNA]</scope>
    <source>
        <strain evidence="2 3">Mercado 3170</strain>
    </source>
</reference>
<organism evidence="2 3">
    <name type="scientific">Stereocaulon virgatum</name>
    <dbReference type="NCBI Taxonomy" id="373712"/>
    <lineage>
        <taxon>Eukaryota</taxon>
        <taxon>Fungi</taxon>
        <taxon>Dikarya</taxon>
        <taxon>Ascomycota</taxon>
        <taxon>Pezizomycotina</taxon>
        <taxon>Lecanoromycetes</taxon>
        <taxon>OSLEUM clade</taxon>
        <taxon>Lecanoromycetidae</taxon>
        <taxon>Lecanorales</taxon>
        <taxon>Lecanorineae</taxon>
        <taxon>Stereocaulaceae</taxon>
        <taxon>Stereocaulon</taxon>
    </lineage>
</organism>
<feature type="compositionally biased region" description="Basic and acidic residues" evidence="1">
    <location>
        <begin position="625"/>
        <end position="644"/>
    </location>
</feature>
<evidence type="ECO:0000313" key="2">
    <source>
        <dbReference type="EMBL" id="KAL2048679.1"/>
    </source>
</evidence>
<proteinExistence type="predicted"/>
<dbReference type="PANTHER" id="PTHR13265">
    <property type="entry name" value="THO COMPLEX SUBUNIT 1"/>
    <property type="match status" value="1"/>
</dbReference>
<name>A0ABR4AVL2_9LECA</name>
<dbReference type="PANTHER" id="PTHR13265:SF0">
    <property type="entry name" value="HPR1"/>
    <property type="match status" value="1"/>
</dbReference>
<evidence type="ECO:0000313" key="3">
    <source>
        <dbReference type="Proteomes" id="UP001590950"/>
    </source>
</evidence>
<gene>
    <name evidence="2" type="ORF">N7G274_000591</name>
</gene>
<evidence type="ECO:0008006" key="4">
    <source>
        <dbReference type="Google" id="ProtNLM"/>
    </source>
</evidence>
<feature type="region of interest" description="Disordered" evidence="1">
    <location>
        <begin position="324"/>
        <end position="354"/>
    </location>
</feature>
<dbReference type="EMBL" id="JBEFKJ010000001">
    <property type="protein sequence ID" value="KAL2048679.1"/>
    <property type="molecule type" value="Genomic_DNA"/>
</dbReference>
<keyword evidence="3" id="KW-1185">Reference proteome</keyword>